<protein>
    <submittedName>
        <fullName evidence="1">Uncharacterized protein</fullName>
    </submittedName>
</protein>
<proteinExistence type="predicted"/>
<name>A0A0A9C2A1_ARUDO</name>
<dbReference type="AlphaFoldDB" id="A0A0A9C2A1"/>
<accession>A0A0A9C2A1</accession>
<dbReference type="EMBL" id="GBRH01227461">
    <property type="protein sequence ID" value="JAD70434.1"/>
    <property type="molecule type" value="Transcribed_RNA"/>
</dbReference>
<evidence type="ECO:0000313" key="1">
    <source>
        <dbReference type="EMBL" id="JAD70434.1"/>
    </source>
</evidence>
<reference evidence="1" key="1">
    <citation type="submission" date="2014-09" db="EMBL/GenBank/DDBJ databases">
        <authorList>
            <person name="Magalhaes I.L.F."/>
            <person name="Oliveira U."/>
            <person name="Santos F.R."/>
            <person name="Vidigal T.H.D.A."/>
            <person name="Brescovit A.D."/>
            <person name="Santos A.J."/>
        </authorList>
    </citation>
    <scope>NUCLEOTIDE SEQUENCE</scope>
    <source>
        <tissue evidence="1">Shoot tissue taken approximately 20 cm above the soil surface</tissue>
    </source>
</reference>
<reference evidence="1" key="2">
    <citation type="journal article" date="2015" name="Data Brief">
        <title>Shoot transcriptome of the giant reed, Arundo donax.</title>
        <authorList>
            <person name="Barrero R.A."/>
            <person name="Guerrero F.D."/>
            <person name="Moolhuijzen P."/>
            <person name="Goolsby J.A."/>
            <person name="Tidwell J."/>
            <person name="Bellgard S.E."/>
            <person name="Bellgard M.I."/>
        </authorList>
    </citation>
    <scope>NUCLEOTIDE SEQUENCE</scope>
    <source>
        <tissue evidence="1">Shoot tissue taken approximately 20 cm above the soil surface</tissue>
    </source>
</reference>
<organism evidence="1">
    <name type="scientific">Arundo donax</name>
    <name type="common">Giant reed</name>
    <name type="synonym">Donax arundinaceus</name>
    <dbReference type="NCBI Taxonomy" id="35708"/>
    <lineage>
        <taxon>Eukaryota</taxon>
        <taxon>Viridiplantae</taxon>
        <taxon>Streptophyta</taxon>
        <taxon>Embryophyta</taxon>
        <taxon>Tracheophyta</taxon>
        <taxon>Spermatophyta</taxon>
        <taxon>Magnoliopsida</taxon>
        <taxon>Liliopsida</taxon>
        <taxon>Poales</taxon>
        <taxon>Poaceae</taxon>
        <taxon>PACMAD clade</taxon>
        <taxon>Arundinoideae</taxon>
        <taxon>Arundineae</taxon>
        <taxon>Arundo</taxon>
    </lineage>
</organism>
<sequence length="24" mass="2941">MYVMEYMVLDNQCAIICDILILWF</sequence>